<dbReference type="GO" id="GO:0015074">
    <property type="term" value="P:DNA integration"/>
    <property type="evidence" value="ECO:0007669"/>
    <property type="project" value="UniProtKB-KW"/>
</dbReference>
<dbReference type="InterPro" id="IPR003586">
    <property type="entry name" value="Hint_dom_C"/>
</dbReference>
<dbReference type="InterPro" id="IPR013762">
    <property type="entry name" value="Integrase-like_cat_sf"/>
</dbReference>
<dbReference type="InterPro" id="IPR004860">
    <property type="entry name" value="LAGLIDADG_dom"/>
</dbReference>
<dbReference type="Pfam" id="PF14890">
    <property type="entry name" value="Intein_splicing"/>
    <property type="match status" value="1"/>
</dbReference>
<feature type="domain" description="Tyr recombinase" evidence="10">
    <location>
        <begin position="116"/>
        <end position="327"/>
    </location>
</feature>
<dbReference type="Pfam" id="PF00589">
    <property type="entry name" value="Phage_integrase"/>
    <property type="match status" value="2"/>
</dbReference>
<feature type="compositionally biased region" description="Polar residues" evidence="8">
    <location>
        <begin position="220"/>
        <end position="233"/>
    </location>
</feature>
<dbReference type="InterPro" id="IPR003587">
    <property type="entry name" value="Hint_dom_N"/>
</dbReference>
<dbReference type="SUPFAM" id="SSF55608">
    <property type="entry name" value="Homing endonucleases"/>
    <property type="match status" value="1"/>
</dbReference>
<dbReference type="Gene3D" id="1.10.150.130">
    <property type="match status" value="1"/>
</dbReference>
<dbReference type="PROSITE" id="PS50819">
    <property type="entry name" value="INTEIN_ENDONUCLEASE"/>
    <property type="match status" value="1"/>
</dbReference>
<dbReference type="SUPFAM" id="SSF51294">
    <property type="entry name" value="Hedgehog/intein (Hint) domain"/>
    <property type="match status" value="1"/>
</dbReference>
<dbReference type="SMART" id="SM00305">
    <property type="entry name" value="HintC"/>
    <property type="match status" value="1"/>
</dbReference>
<evidence type="ECO:0000313" key="13">
    <source>
        <dbReference type="Proteomes" id="UP000177996"/>
    </source>
</evidence>
<dbReference type="InterPro" id="IPR044068">
    <property type="entry name" value="CB"/>
</dbReference>
<evidence type="ECO:0000256" key="1">
    <source>
        <dbReference type="ARBA" id="ARBA00008857"/>
    </source>
</evidence>
<sequence>MDIVEWKRRFLEYTEIEKGRSLKTVENYDHYLSRFLAFAKVKKPEEVTHDLVREYRLWLNRQVASEGKRGVPTTTLKKRTQNYYLIALRAFLKYLAREGVSTMSPEKIELAKTPEHELDLISPQDLKRLLSAPTGGGLAALRDRAILELFFSTGLRVSELCGLSRDLDLGRDEFSVRGKGEKVRIVFLSDAAKKTLKDYLNKRTDVDDALFIHIGRDGATDSSHQSRVSSHQKNMQKDSLRITPRSVERLVKHYAVKAGISKKVTPHVLRHCLHPDSMIFLPHTIISAKNLFENKGKKIVSFNFDSMKPGFDNIVQKTKHHTRNLLNIWADGYEISVSPEHRFFGLSENGIVEILARDLKRGDFVAGIKKVRIDGSIKPRRMNPKLWRYIGYLLGDAAISERRRGVILSDKNLNFIQYYKNLIKFTTGYDGKVKKTKGTDSYTLAYYSKDFVAFLRKIGITEKSKFRRVPPLIFKGSKQEIKEFIAGFYDAEGNEGGSIKMFSASKLLLKDIQMLLLVLGIDAHLYERKRKVKLPRGRIIDHTMYSLQLLHKPDQLVFKREISTLKKVVVNDNYEGEKIPVRKILRVIYDSTEKKWHNFARWLKKDENIDVYRYIGNTTKIIPTKKTLSKIMILLKAAYAKHPGISLLDRLVATENIKWLRVKKIISVPYEGEIYDFAVKNYNNLITDGFISHNSFATDLLENGADLRSVQALLGHANIATTQIYTHVTDTRLKEVYKQFHDKRRK</sequence>
<dbReference type="Proteomes" id="UP000177996">
    <property type="component" value="Unassembled WGS sequence"/>
</dbReference>
<feature type="domain" description="Core-binding (CB)" evidence="11">
    <location>
        <begin position="1"/>
        <end position="96"/>
    </location>
</feature>
<evidence type="ECO:0000256" key="6">
    <source>
        <dbReference type="ARBA" id="ARBA00023172"/>
    </source>
</evidence>
<feature type="domain" description="Tyr recombinase" evidence="10">
    <location>
        <begin position="551"/>
        <end position="738"/>
    </location>
</feature>
<dbReference type="InterPro" id="IPR006141">
    <property type="entry name" value="Intein_N"/>
</dbReference>
<name>A0A1G2DCM2_9BACT</name>
<dbReference type="PANTHER" id="PTHR30349:SF41">
    <property type="entry name" value="INTEGRASE_RECOMBINASE PROTEIN MJ0367-RELATED"/>
    <property type="match status" value="1"/>
</dbReference>
<dbReference type="InterPro" id="IPR030934">
    <property type="entry name" value="Intein_C"/>
</dbReference>
<evidence type="ECO:0000256" key="3">
    <source>
        <dbReference type="ARBA" id="ARBA00022908"/>
    </source>
</evidence>
<dbReference type="InterPro" id="IPR004042">
    <property type="entry name" value="Intein_endonuc_central"/>
</dbReference>
<keyword evidence="4" id="KW-0651">Protein splicing</keyword>
<evidence type="ECO:0000256" key="2">
    <source>
        <dbReference type="ARBA" id="ARBA00022813"/>
    </source>
</evidence>
<evidence type="ECO:0000259" key="10">
    <source>
        <dbReference type="PROSITE" id="PS51898"/>
    </source>
</evidence>
<dbReference type="Gene3D" id="1.10.443.10">
    <property type="entry name" value="Intergrase catalytic core"/>
    <property type="match status" value="2"/>
</dbReference>
<accession>A0A1G2DCM2</accession>
<dbReference type="GO" id="GO:0016539">
    <property type="term" value="P:intein-mediated protein splicing"/>
    <property type="evidence" value="ECO:0007669"/>
    <property type="project" value="InterPro"/>
</dbReference>
<dbReference type="PROSITE" id="PS51900">
    <property type="entry name" value="CB"/>
    <property type="match status" value="1"/>
</dbReference>
<dbReference type="InterPro" id="IPR027434">
    <property type="entry name" value="Homing_endonucl"/>
</dbReference>
<dbReference type="InterPro" id="IPR004107">
    <property type="entry name" value="Integrase_SAM-like_N"/>
</dbReference>
<evidence type="ECO:0000259" key="9">
    <source>
        <dbReference type="PROSITE" id="PS50819"/>
    </source>
</evidence>
<keyword evidence="2" id="KW-0068">Autocatalytic cleavage</keyword>
<dbReference type="GO" id="GO:0003677">
    <property type="term" value="F:DNA binding"/>
    <property type="evidence" value="ECO:0007669"/>
    <property type="project" value="UniProtKB-UniRule"/>
</dbReference>
<dbReference type="NCBIfam" id="TIGR01443">
    <property type="entry name" value="intein_Cterm"/>
    <property type="match status" value="1"/>
</dbReference>
<keyword evidence="3" id="KW-0229">DNA integration</keyword>
<dbReference type="Pfam" id="PF14528">
    <property type="entry name" value="LAGLIDADG_3"/>
    <property type="match status" value="2"/>
</dbReference>
<dbReference type="AlphaFoldDB" id="A0A1G2DCM2"/>
<dbReference type="CDD" id="cd00081">
    <property type="entry name" value="Hint"/>
    <property type="match status" value="1"/>
</dbReference>
<dbReference type="PANTHER" id="PTHR30349">
    <property type="entry name" value="PHAGE INTEGRASE-RELATED"/>
    <property type="match status" value="1"/>
</dbReference>
<dbReference type="InterPro" id="IPR010998">
    <property type="entry name" value="Integrase_recombinase_N"/>
</dbReference>
<keyword evidence="5 7" id="KW-0238">DNA-binding</keyword>
<dbReference type="PROSITE" id="PS50817">
    <property type="entry name" value="INTEIN_N_TER"/>
    <property type="match status" value="1"/>
</dbReference>
<evidence type="ECO:0000313" key="12">
    <source>
        <dbReference type="EMBL" id="OGZ10538.1"/>
    </source>
</evidence>
<dbReference type="GO" id="GO:0006310">
    <property type="term" value="P:DNA recombination"/>
    <property type="evidence" value="ECO:0007669"/>
    <property type="project" value="UniProtKB-KW"/>
</dbReference>
<organism evidence="12 13">
    <name type="scientific">Candidatus Lloydbacteria bacterium RIFCSPHIGHO2_02_FULL_50_13</name>
    <dbReference type="NCBI Taxonomy" id="1798661"/>
    <lineage>
        <taxon>Bacteria</taxon>
        <taxon>Candidatus Lloydiibacteriota</taxon>
    </lineage>
</organism>
<evidence type="ECO:0000256" key="7">
    <source>
        <dbReference type="PROSITE-ProRule" id="PRU01248"/>
    </source>
</evidence>
<gene>
    <name evidence="12" type="ORF">A3D65_01755</name>
</gene>
<evidence type="ECO:0000256" key="5">
    <source>
        <dbReference type="ARBA" id="ARBA00023125"/>
    </source>
</evidence>
<dbReference type="GO" id="GO:0004519">
    <property type="term" value="F:endonuclease activity"/>
    <property type="evidence" value="ECO:0007669"/>
    <property type="project" value="InterPro"/>
</dbReference>
<dbReference type="EMBL" id="MHLL01000007">
    <property type="protein sequence ID" value="OGZ10538.1"/>
    <property type="molecule type" value="Genomic_DNA"/>
</dbReference>
<dbReference type="STRING" id="1798661.A3D65_01755"/>
<dbReference type="InterPro" id="IPR036844">
    <property type="entry name" value="Hint_dom_sf"/>
</dbReference>
<protein>
    <recommendedName>
        <fullName evidence="14">Tyrosine recombinase XerC</fullName>
    </recommendedName>
</protein>
<feature type="region of interest" description="Disordered" evidence="8">
    <location>
        <begin position="220"/>
        <end position="239"/>
    </location>
</feature>
<dbReference type="SUPFAM" id="SSF56349">
    <property type="entry name" value="DNA breaking-rejoining enzymes"/>
    <property type="match status" value="2"/>
</dbReference>
<comment type="caution">
    <text evidence="12">The sequence shown here is derived from an EMBL/GenBank/DDBJ whole genome shotgun (WGS) entry which is preliminary data.</text>
</comment>
<dbReference type="Gene3D" id="3.10.28.10">
    <property type="entry name" value="Homing endonucleases"/>
    <property type="match status" value="1"/>
</dbReference>
<dbReference type="InterPro" id="IPR002104">
    <property type="entry name" value="Integrase_catalytic"/>
</dbReference>
<dbReference type="PROSITE" id="PS51898">
    <property type="entry name" value="TYR_RECOMBINASE"/>
    <property type="match status" value="2"/>
</dbReference>
<evidence type="ECO:0000256" key="4">
    <source>
        <dbReference type="ARBA" id="ARBA00023000"/>
    </source>
</evidence>
<proteinExistence type="inferred from homology"/>
<comment type="similarity">
    <text evidence="1">Belongs to the 'phage' integrase family.</text>
</comment>
<dbReference type="PRINTS" id="PR00379">
    <property type="entry name" value="INTEIN"/>
</dbReference>
<reference evidence="12 13" key="1">
    <citation type="journal article" date="2016" name="Nat. Commun.">
        <title>Thousands of microbial genomes shed light on interconnected biogeochemical processes in an aquifer system.</title>
        <authorList>
            <person name="Anantharaman K."/>
            <person name="Brown C.T."/>
            <person name="Hug L.A."/>
            <person name="Sharon I."/>
            <person name="Castelle C.J."/>
            <person name="Probst A.J."/>
            <person name="Thomas B.C."/>
            <person name="Singh A."/>
            <person name="Wilkins M.J."/>
            <person name="Karaoz U."/>
            <person name="Brodie E.L."/>
            <person name="Williams K.H."/>
            <person name="Hubbard S.S."/>
            <person name="Banfield J.F."/>
        </authorList>
    </citation>
    <scope>NUCLEOTIDE SEQUENCE [LARGE SCALE GENOMIC DNA]</scope>
</reference>
<evidence type="ECO:0000256" key="8">
    <source>
        <dbReference type="SAM" id="MobiDB-lite"/>
    </source>
</evidence>
<dbReference type="Pfam" id="PF02899">
    <property type="entry name" value="Phage_int_SAM_1"/>
    <property type="match status" value="1"/>
</dbReference>
<feature type="domain" description="DOD-type homing endonuclease" evidence="9">
    <location>
        <begin position="389"/>
        <end position="521"/>
    </location>
</feature>
<dbReference type="PROSITE" id="PS50818">
    <property type="entry name" value="INTEIN_C_TER"/>
    <property type="match status" value="1"/>
</dbReference>
<dbReference type="Gene3D" id="2.170.16.10">
    <property type="entry name" value="Hedgehog/Intein (Hint) domain"/>
    <property type="match status" value="2"/>
</dbReference>
<dbReference type="SMART" id="SM00306">
    <property type="entry name" value="HintN"/>
    <property type="match status" value="1"/>
</dbReference>
<evidence type="ECO:0000259" key="11">
    <source>
        <dbReference type="PROSITE" id="PS51900"/>
    </source>
</evidence>
<evidence type="ECO:0008006" key="14">
    <source>
        <dbReference type="Google" id="ProtNLM"/>
    </source>
</evidence>
<dbReference type="InterPro" id="IPR050090">
    <property type="entry name" value="Tyrosine_recombinase_XerCD"/>
</dbReference>
<dbReference type="InterPro" id="IPR011010">
    <property type="entry name" value="DNA_brk_join_enz"/>
</dbReference>
<dbReference type="InterPro" id="IPR006142">
    <property type="entry name" value="INTEIN"/>
</dbReference>
<keyword evidence="6" id="KW-0233">DNA recombination</keyword>